<name>A0A699XQD2_TANCI</name>
<dbReference type="AlphaFoldDB" id="A0A699XQD2"/>
<organism evidence="2">
    <name type="scientific">Tanacetum cinerariifolium</name>
    <name type="common">Dalmatian daisy</name>
    <name type="synonym">Chrysanthemum cinerariifolium</name>
    <dbReference type="NCBI Taxonomy" id="118510"/>
    <lineage>
        <taxon>Eukaryota</taxon>
        <taxon>Viridiplantae</taxon>
        <taxon>Streptophyta</taxon>
        <taxon>Embryophyta</taxon>
        <taxon>Tracheophyta</taxon>
        <taxon>Spermatophyta</taxon>
        <taxon>Magnoliopsida</taxon>
        <taxon>eudicotyledons</taxon>
        <taxon>Gunneridae</taxon>
        <taxon>Pentapetalae</taxon>
        <taxon>asterids</taxon>
        <taxon>campanulids</taxon>
        <taxon>Asterales</taxon>
        <taxon>Asteraceae</taxon>
        <taxon>Asteroideae</taxon>
        <taxon>Anthemideae</taxon>
        <taxon>Anthemidinae</taxon>
        <taxon>Tanacetum</taxon>
    </lineage>
</organism>
<feature type="compositionally biased region" description="Polar residues" evidence="1">
    <location>
        <begin position="34"/>
        <end position="47"/>
    </location>
</feature>
<feature type="compositionally biased region" description="Polar residues" evidence="1">
    <location>
        <begin position="60"/>
        <end position="70"/>
    </location>
</feature>
<feature type="region of interest" description="Disordered" evidence="1">
    <location>
        <begin position="1"/>
        <end position="80"/>
    </location>
</feature>
<protein>
    <submittedName>
        <fullName evidence="2">Uncharacterized protein</fullName>
    </submittedName>
</protein>
<comment type="caution">
    <text evidence="2">The sequence shown here is derived from an EMBL/GenBank/DDBJ whole genome shotgun (WGS) entry which is preliminary data.</text>
</comment>
<feature type="compositionally biased region" description="Low complexity" evidence="1">
    <location>
        <begin position="12"/>
        <end position="27"/>
    </location>
</feature>
<accession>A0A699XQD2</accession>
<evidence type="ECO:0000313" key="2">
    <source>
        <dbReference type="EMBL" id="GFD60490.1"/>
    </source>
</evidence>
<gene>
    <name evidence="2" type="ORF">Tci_932459</name>
</gene>
<reference evidence="2" key="1">
    <citation type="journal article" date="2019" name="Sci. Rep.">
        <title>Draft genome of Tanacetum cinerariifolium, the natural source of mosquito coil.</title>
        <authorList>
            <person name="Yamashiro T."/>
            <person name="Shiraishi A."/>
            <person name="Satake H."/>
            <person name="Nakayama K."/>
        </authorList>
    </citation>
    <scope>NUCLEOTIDE SEQUENCE</scope>
</reference>
<feature type="non-terminal residue" evidence="2">
    <location>
        <position position="1"/>
    </location>
</feature>
<proteinExistence type="predicted"/>
<feature type="non-terminal residue" evidence="2">
    <location>
        <position position="80"/>
    </location>
</feature>
<dbReference type="EMBL" id="BKCJ011878289">
    <property type="protein sequence ID" value="GFD60490.1"/>
    <property type="molecule type" value="Genomic_DNA"/>
</dbReference>
<feature type="compositionally biased region" description="Basic residues" evidence="1">
    <location>
        <begin position="71"/>
        <end position="80"/>
    </location>
</feature>
<sequence>SIPSFDLLARPSLKTTLSDGSSTSGSSNVFGLGQDNTQGAVSKSTDNAAAENRIHVDGRTATSGYSTPSSRKGKERAKEE</sequence>
<evidence type="ECO:0000256" key="1">
    <source>
        <dbReference type="SAM" id="MobiDB-lite"/>
    </source>
</evidence>